<dbReference type="EMBL" id="DSMG01000062">
    <property type="protein sequence ID" value="HDX30956.1"/>
    <property type="molecule type" value="Genomic_DNA"/>
</dbReference>
<dbReference type="GO" id="GO:0102127">
    <property type="term" value="F:8-oxoguanine deaminase activity"/>
    <property type="evidence" value="ECO:0007669"/>
    <property type="project" value="UniProtKB-EC"/>
</dbReference>
<organism evidence="5">
    <name type="scientific">Caldilinea aerophila</name>
    <dbReference type="NCBI Taxonomy" id="133453"/>
    <lineage>
        <taxon>Bacteria</taxon>
        <taxon>Bacillati</taxon>
        <taxon>Chloroflexota</taxon>
        <taxon>Caldilineae</taxon>
        <taxon>Caldilineales</taxon>
        <taxon>Caldilineaceae</taxon>
        <taxon>Caldilinea</taxon>
    </lineage>
</organism>
<dbReference type="Pfam" id="PF01979">
    <property type="entry name" value="Amidohydro_1"/>
    <property type="match status" value="1"/>
</dbReference>
<comment type="caution">
    <text evidence="5">The sequence shown here is derived from an EMBL/GenBank/DDBJ whole genome shotgun (WGS) entry which is preliminary data.</text>
</comment>
<evidence type="ECO:0000256" key="1">
    <source>
        <dbReference type="ARBA" id="ARBA00022723"/>
    </source>
</evidence>
<dbReference type="FunFam" id="3.20.20.140:FF:000014">
    <property type="entry name" value="5-methylthioadenosine/S-adenosylhomocysteine deaminase"/>
    <property type="match status" value="1"/>
</dbReference>
<keyword evidence="1" id="KW-0479">Metal-binding</keyword>
<dbReference type="AlphaFoldDB" id="A0A7C1FG70"/>
<evidence type="ECO:0000256" key="2">
    <source>
        <dbReference type="ARBA" id="ARBA00022801"/>
    </source>
</evidence>
<dbReference type="GO" id="GO:0046872">
    <property type="term" value="F:metal ion binding"/>
    <property type="evidence" value="ECO:0007669"/>
    <property type="project" value="UniProtKB-KW"/>
</dbReference>
<name>A0A7C1FG70_9CHLR</name>
<dbReference type="PANTHER" id="PTHR43794:SF11">
    <property type="entry name" value="AMIDOHYDROLASE-RELATED DOMAIN-CONTAINING PROTEIN"/>
    <property type="match status" value="1"/>
</dbReference>
<feature type="domain" description="Amidohydrolase-related" evidence="4">
    <location>
        <begin position="68"/>
        <end position="436"/>
    </location>
</feature>
<accession>A0A7C1FG70</accession>
<dbReference type="Gene3D" id="2.30.40.10">
    <property type="entry name" value="Urease, subunit C, domain 1"/>
    <property type="match status" value="1"/>
</dbReference>
<protein>
    <submittedName>
        <fullName evidence="5">8-oxoguanine deaminase</fullName>
        <ecNumber evidence="5">3.5.4.32</ecNumber>
    </submittedName>
</protein>
<sequence length="469" mass="50971">MKTPAPHTASLCIEHADLVVTMDAQRREIRDGAIVTQGPAIVWVGATSELPPPLRAAADEVIQARGRIVLPGFVNTHHHFYQTLTRVIPAAQDAVLFDWLKTLYPIWAELTPDDVFVSTQLALTELLLSGCTTSSDHHYLWPNGCRLDDQFAAAETVGIRFHGARGSMSLGESQGGLPPDRVTEDEEAILRDCRRVVETYHDAGRFAMRRVVLAPCSPFSVTPDLMRESAALARSFGATMNVHLHTHLAETKDEEEFCLARFGLRPGEYAEQLGWMGDDVWHAHCVHLNAREIEHFAHTRTGVAHCPTSNMRLASGIAPVRAMRNAGVPVGLGVDGSASNDGSHLLNEVRQCLLLQRVLGDPRAMTAREALEIATLGGAAVLGRDDIGALAPGMAADLIAFRLDTLWHAGGAVHDPVAALVFCQPQAVDWAIVNGRKLVVDGVPVHLDLPTLIERHNCAARALVERASR</sequence>
<dbReference type="InterPro" id="IPR011059">
    <property type="entry name" value="Metal-dep_hydrolase_composite"/>
</dbReference>
<evidence type="ECO:0000313" key="5">
    <source>
        <dbReference type="EMBL" id="HDX30956.1"/>
    </source>
</evidence>
<proteinExistence type="predicted"/>
<dbReference type="InterPro" id="IPR032466">
    <property type="entry name" value="Metal_Hydrolase"/>
</dbReference>
<dbReference type="PANTHER" id="PTHR43794">
    <property type="entry name" value="AMINOHYDROLASE SSNA-RELATED"/>
    <property type="match status" value="1"/>
</dbReference>
<dbReference type="Gene3D" id="3.20.20.140">
    <property type="entry name" value="Metal-dependent hydrolases"/>
    <property type="match status" value="1"/>
</dbReference>
<evidence type="ECO:0000259" key="4">
    <source>
        <dbReference type="Pfam" id="PF01979"/>
    </source>
</evidence>
<dbReference type="CDD" id="cd01298">
    <property type="entry name" value="ATZ_TRZ_like"/>
    <property type="match status" value="1"/>
</dbReference>
<dbReference type="GO" id="GO:0019239">
    <property type="term" value="F:deaminase activity"/>
    <property type="evidence" value="ECO:0007669"/>
    <property type="project" value="UniProtKB-ARBA"/>
</dbReference>
<dbReference type="InterPro" id="IPR050287">
    <property type="entry name" value="MTA/SAH_deaminase"/>
</dbReference>
<dbReference type="SUPFAM" id="SSF51556">
    <property type="entry name" value="Metallo-dependent hydrolases"/>
    <property type="match status" value="1"/>
</dbReference>
<dbReference type="EC" id="3.5.4.32" evidence="5"/>
<dbReference type="InterPro" id="IPR006680">
    <property type="entry name" value="Amidohydro-rel"/>
</dbReference>
<gene>
    <name evidence="5" type="ORF">ENQ20_05615</name>
</gene>
<keyword evidence="2 5" id="KW-0378">Hydrolase</keyword>
<evidence type="ECO:0000256" key="3">
    <source>
        <dbReference type="ARBA" id="ARBA00022833"/>
    </source>
</evidence>
<dbReference type="NCBIfam" id="NF006055">
    <property type="entry name" value="PRK08203.1"/>
    <property type="match status" value="1"/>
</dbReference>
<dbReference type="SUPFAM" id="SSF51338">
    <property type="entry name" value="Composite domain of metallo-dependent hydrolases"/>
    <property type="match status" value="1"/>
</dbReference>
<reference evidence="5" key="1">
    <citation type="journal article" date="2020" name="mSystems">
        <title>Genome- and Community-Level Interaction Insights into Carbon Utilization and Element Cycling Functions of Hydrothermarchaeota in Hydrothermal Sediment.</title>
        <authorList>
            <person name="Zhou Z."/>
            <person name="Liu Y."/>
            <person name="Xu W."/>
            <person name="Pan J."/>
            <person name="Luo Z.H."/>
            <person name="Li M."/>
        </authorList>
    </citation>
    <scope>NUCLEOTIDE SEQUENCE [LARGE SCALE GENOMIC DNA]</scope>
    <source>
        <strain evidence="5">SpSt-289</strain>
    </source>
</reference>
<keyword evidence="3" id="KW-0862">Zinc</keyword>